<dbReference type="Proteomes" id="UP001164390">
    <property type="component" value="Chromosome"/>
</dbReference>
<gene>
    <name evidence="3" type="ORF">L0C25_12385</name>
</gene>
<evidence type="ECO:0000256" key="1">
    <source>
        <dbReference type="SAM" id="MobiDB-lite"/>
    </source>
</evidence>
<evidence type="ECO:0000313" key="3">
    <source>
        <dbReference type="EMBL" id="UYM03355.1"/>
    </source>
</evidence>
<keyword evidence="2" id="KW-0732">Signal</keyword>
<dbReference type="PANTHER" id="PTHR36848:SF2">
    <property type="entry name" value="SECRETED PROTEIN"/>
    <property type="match status" value="1"/>
</dbReference>
<feature type="region of interest" description="Disordered" evidence="1">
    <location>
        <begin position="830"/>
        <end position="852"/>
    </location>
</feature>
<evidence type="ECO:0008006" key="5">
    <source>
        <dbReference type="Google" id="ProtNLM"/>
    </source>
</evidence>
<dbReference type="EMBL" id="CP094970">
    <property type="protein sequence ID" value="UYM03355.1"/>
    <property type="molecule type" value="Genomic_DNA"/>
</dbReference>
<dbReference type="KEGG" id="sgrg:L0C25_12385"/>
<accession>A0AA46TDU9</accession>
<feature type="chain" id="PRO_5041326786" description="Alpha-L-rhamnosidase" evidence="2">
    <location>
        <begin position="30"/>
        <end position="1000"/>
    </location>
</feature>
<keyword evidence="4" id="KW-1185">Reference proteome</keyword>
<sequence length="1000" mass="108873">MHGKKLMRAAVPAVCVAIGLALSSGPVTSAAPAAAQRGSTAAETALSAAEFANPTNGFRPATRWWWQAPLSRDESVREINAIADAGFGEVEIAFSEGAWDTEDQRDNLQAVLEEADDLGVEVSMTMGASWPVQTPNTGEGSGFAAQEMQYGRVDVRGGRRFSGPVPEAFDTALFDQPAELVAATAARVTKRGPAAELLPEGERPQYGSPVRVPASSTVLDPTSLVDLTDRVEDGKVTWRAPKGDWILFGFWSRENGAHNTNPFDADAARAATEYLDTGQVGDTNADLLPDVGGDFFEDSLELNANSIFWTPRMAAEFEQRRGYRMGKYLPLMFAHGMSNYWVPNSEPTPDFELPDDEGSKVRSDYYRLLTDLYVDEHLAVFQDWADEYGMQFKTQAAYGQDLEPVRSFRELAQLGGQPETESLNAGDRFPVDIDNHTWRFALDHHRSSAAGVQQAGETSLTTELGAQFDYAYRVHLGDYQEMMDKGWATGVTKPFIHGYAYQSTDAPWPGKQRFGEFVSDSWNDRTFPQWSMWSDLNDYWARGTQVLETGGARADVAIYRDDFLTTTARGSNPDYDAPNRLFDTAALEKSGYIPQYVDPVGLAEKGVVGNGELFPDTVGYRGLIVDERAISADAARAIAKAARRGVAIVFVGSTPDEDTTYASGKAGDRAVRKAVASALRRPSVTRVETQADAARALARAGVRPRADWNDKHVLAQWREAGDTTYVYLYNPTDDRIDFTPSFAGTGVPTTMNLWDGTIDPIAQYRTRRGRTMVPTSLRPREATVIAIDSSARPRVHVTNKADDDLVADGGRILLRTRDDGRRTFRLSNGSKRTVTARTPDEPTASVGPDAWTLDVTTESPSGGENVTVDSLGELADWRTIAELQGESGVGTYSGTVDVPADWLADGAGVELGLGRVDGTAEVTVNGEEVGSQVVSGGSFDLSAALRPGENTIEVVVRTTLRNAVTTYNAASTKSQPYGLRGPVKIRPYAEVVVYDPRRQG</sequence>
<name>A0AA46TDU9_9ACTN</name>
<proteinExistence type="predicted"/>
<dbReference type="Gene3D" id="2.60.120.260">
    <property type="entry name" value="Galactose-binding domain-like"/>
    <property type="match status" value="1"/>
</dbReference>
<dbReference type="Pfam" id="PF17132">
    <property type="entry name" value="Glyco_hydro_106"/>
    <property type="match status" value="1"/>
</dbReference>
<dbReference type="SUPFAM" id="SSF49785">
    <property type="entry name" value="Galactose-binding domain-like"/>
    <property type="match status" value="1"/>
</dbReference>
<evidence type="ECO:0000313" key="4">
    <source>
        <dbReference type="Proteomes" id="UP001164390"/>
    </source>
</evidence>
<dbReference type="PANTHER" id="PTHR36848">
    <property type="entry name" value="DNA-BINDING PROTEIN (PUTATIVE SECRETED PROTEIN)-RELATED"/>
    <property type="match status" value="1"/>
</dbReference>
<dbReference type="AlphaFoldDB" id="A0AA46TDU9"/>
<organism evidence="3 4">
    <name type="scientific">Solicola gregarius</name>
    <dbReference type="NCBI Taxonomy" id="2908642"/>
    <lineage>
        <taxon>Bacteria</taxon>
        <taxon>Bacillati</taxon>
        <taxon>Actinomycetota</taxon>
        <taxon>Actinomycetes</taxon>
        <taxon>Propionibacteriales</taxon>
        <taxon>Nocardioidaceae</taxon>
        <taxon>Solicola</taxon>
    </lineage>
</organism>
<protein>
    <recommendedName>
        <fullName evidence="5">Alpha-L-rhamnosidase</fullName>
    </recommendedName>
</protein>
<reference evidence="3" key="1">
    <citation type="submission" date="2022-01" db="EMBL/GenBank/DDBJ databases">
        <title>Nocardioidaceae gen. sp. A5X3R13.</title>
        <authorList>
            <person name="Lopez Marin M.A."/>
            <person name="Uhlik O."/>
        </authorList>
    </citation>
    <scope>NUCLEOTIDE SEQUENCE</scope>
    <source>
        <strain evidence="3">A5X3R13</strain>
    </source>
</reference>
<dbReference type="RefSeq" id="WP_271631961.1">
    <property type="nucleotide sequence ID" value="NZ_CP094970.1"/>
</dbReference>
<dbReference type="InterPro" id="IPR053161">
    <property type="entry name" value="Ulvan_degrading_GH"/>
</dbReference>
<feature type="signal peptide" evidence="2">
    <location>
        <begin position="1"/>
        <end position="29"/>
    </location>
</feature>
<dbReference type="InterPro" id="IPR008979">
    <property type="entry name" value="Galactose-bd-like_sf"/>
</dbReference>
<evidence type="ECO:0000256" key="2">
    <source>
        <dbReference type="SAM" id="SignalP"/>
    </source>
</evidence>